<dbReference type="PATRIC" id="fig|927661.3.peg.1110"/>
<evidence type="ECO:0000313" key="1">
    <source>
        <dbReference type="EMBL" id="EXG80069.1"/>
    </source>
</evidence>
<reference evidence="1 2" key="1">
    <citation type="submission" date="2013-07" db="EMBL/GenBank/DDBJ databases">
        <authorList>
            <consortium name="DOE Joint Genome Institute"/>
            <person name="Eisen J."/>
            <person name="Huntemann M."/>
            <person name="Han J."/>
            <person name="Chen A."/>
            <person name="Kyrpides N."/>
            <person name="Mavromatis K."/>
            <person name="Markowitz V."/>
            <person name="Palaniappan K."/>
            <person name="Ivanova N."/>
            <person name="Schaumberg A."/>
            <person name="Pati A."/>
            <person name="Liolios K."/>
            <person name="Nordberg H.P."/>
            <person name="Cantor M.N."/>
            <person name="Hua S.X."/>
            <person name="Woyke T."/>
        </authorList>
    </citation>
    <scope>NUCLEOTIDE SEQUENCE [LARGE SCALE GENOMIC DNA]</scope>
    <source>
        <strain evidence="1 2">DSM 44712</strain>
    </source>
</reference>
<evidence type="ECO:0000313" key="2">
    <source>
        <dbReference type="Proteomes" id="UP000021053"/>
    </source>
</evidence>
<accession>A0A010ZN03</accession>
<dbReference type="AlphaFoldDB" id="A0A010ZN03"/>
<dbReference type="HOGENOM" id="CLU_1657911_0_0_11"/>
<protein>
    <submittedName>
        <fullName evidence="1">Uncharacterized protein</fullName>
    </submittedName>
</protein>
<keyword evidence="2" id="KW-1185">Reference proteome</keyword>
<comment type="caution">
    <text evidence="1">The sequence shown here is derived from an EMBL/GenBank/DDBJ whole genome shotgun (WGS) entry which is preliminary data.</text>
</comment>
<sequence length="159" mass="16937">MEEVPLQHDSSGLALPFKVPRTPLTIRTTGLSADELSAVTVALVLLTQDPPGPDELTGAIAGLLLIVRRFRRLKAANGEVSVVDAIVRTRPRSTVDAVTLFLYGKACRNPNAACRFLAEDGTTCGITRDQAQGTVDFLISEAVLKPTGGVPPIEYAVVR</sequence>
<dbReference type="EMBL" id="JFBT01000001">
    <property type="protein sequence ID" value="EXG80069.1"/>
    <property type="molecule type" value="Genomic_DNA"/>
</dbReference>
<dbReference type="Proteomes" id="UP000021053">
    <property type="component" value="Unassembled WGS sequence"/>
</dbReference>
<proteinExistence type="predicted"/>
<organism evidence="1 2">
    <name type="scientific">Cryptosporangium arvum DSM 44712</name>
    <dbReference type="NCBI Taxonomy" id="927661"/>
    <lineage>
        <taxon>Bacteria</taxon>
        <taxon>Bacillati</taxon>
        <taxon>Actinomycetota</taxon>
        <taxon>Actinomycetes</taxon>
        <taxon>Cryptosporangiales</taxon>
        <taxon>Cryptosporangiaceae</taxon>
        <taxon>Cryptosporangium</taxon>
    </lineage>
</organism>
<gene>
    <name evidence="1" type="ORF">CryarDRAFT_1133</name>
</gene>
<name>A0A010ZN03_9ACTN</name>